<dbReference type="InterPro" id="IPR010982">
    <property type="entry name" value="Lambda_DNA-bd_dom_sf"/>
</dbReference>
<dbReference type="PANTHER" id="PTHR46558:SF11">
    <property type="entry name" value="HTH-TYPE TRANSCRIPTIONAL REGULATOR XRE"/>
    <property type="match status" value="1"/>
</dbReference>
<dbReference type="GO" id="GO:0003677">
    <property type="term" value="F:DNA binding"/>
    <property type="evidence" value="ECO:0007669"/>
    <property type="project" value="UniProtKB-KW"/>
</dbReference>
<dbReference type="InterPro" id="IPR009498">
    <property type="entry name" value="Phage_4268_Orf1_C"/>
</dbReference>
<evidence type="ECO:0000256" key="1">
    <source>
        <dbReference type="ARBA" id="ARBA00023125"/>
    </source>
</evidence>
<dbReference type="Proteomes" id="UP000245866">
    <property type="component" value="Unassembled WGS sequence"/>
</dbReference>
<protein>
    <submittedName>
        <fullName evidence="3">XRE family transcriptional regulator</fullName>
    </submittedName>
</protein>
<dbReference type="AlphaFoldDB" id="A0A317GH08"/>
<proteinExistence type="predicted"/>
<dbReference type="EMBL" id="QGHS01000032">
    <property type="protein sequence ID" value="PWT47895.1"/>
    <property type="molecule type" value="Genomic_DNA"/>
</dbReference>
<accession>A0A317GH08</accession>
<sequence length="106" mass="12081">MIGDKIRELRNKARISQTELSKMLNVSQQTVTKWETGKAEPSSSAVANLAKRFNVSTDYLLDNELKEAQINYDLDKAIDNSRSFDGKPITDADRKIVKKILRGYFE</sequence>
<dbReference type="PROSITE" id="PS50943">
    <property type="entry name" value="HTH_CROC1"/>
    <property type="match status" value="1"/>
</dbReference>
<dbReference type="CDD" id="cd00093">
    <property type="entry name" value="HTH_XRE"/>
    <property type="match status" value="1"/>
</dbReference>
<evidence type="ECO:0000259" key="2">
    <source>
        <dbReference type="PROSITE" id="PS50943"/>
    </source>
</evidence>
<reference evidence="3 4" key="1">
    <citation type="journal article" date="2018" name="Front. Microbiol.">
        <title>Comparative Genomics of the Herbivore Gut Symbiont Lactobacillus reuteri Reveals Genetic Diversity and Lifestyle Adaptation.</title>
        <authorList>
            <person name="Zhao J."/>
        </authorList>
    </citation>
    <scope>NUCLEOTIDE SEQUENCE [LARGE SCALE GENOMIC DNA]</scope>
    <source>
        <strain evidence="3 4">LR12</strain>
    </source>
</reference>
<dbReference type="InterPro" id="IPR001387">
    <property type="entry name" value="Cro/C1-type_HTH"/>
</dbReference>
<name>A0A317GH08_LIMRT</name>
<dbReference type="SMART" id="SM00530">
    <property type="entry name" value="HTH_XRE"/>
    <property type="match status" value="1"/>
</dbReference>
<dbReference type="SUPFAM" id="SSF47413">
    <property type="entry name" value="lambda repressor-like DNA-binding domains"/>
    <property type="match status" value="1"/>
</dbReference>
<dbReference type="PANTHER" id="PTHR46558">
    <property type="entry name" value="TRACRIPTIONAL REGULATORY PROTEIN-RELATED-RELATED"/>
    <property type="match status" value="1"/>
</dbReference>
<organism evidence="3 4">
    <name type="scientific">Limosilactobacillus reuteri</name>
    <name type="common">Lactobacillus reuteri</name>
    <dbReference type="NCBI Taxonomy" id="1598"/>
    <lineage>
        <taxon>Bacteria</taxon>
        <taxon>Bacillati</taxon>
        <taxon>Bacillota</taxon>
        <taxon>Bacilli</taxon>
        <taxon>Lactobacillales</taxon>
        <taxon>Lactobacillaceae</taxon>
        <taxon>Limosilactobacillus</taxon>
    </lineage>
</organism>
<dbReference type="Gene3D" id="1.10.260.40">
    <property type="entry name" value="lambda repressor-like DNA-binding domains"/>
    <property type="match status" value="1"/>
</dbReference>
<feature type="domain" description="HTH cro/C1-type" evidence="2">
    <location>
        <begin position="6"/>
        <end position="60"/>
    </location>
</feature>
<dbReference type="Pfam" id="PF01381">
    <property type="entry name" value="HTH_3"/>
    <property type="match status" value="1"/>
</dbReference>
<keyword evidence="1" id="KW-0238">DNA-binding</keyword>
<gene>
    <name evidence="3" type="ORF">DKZ23_03895</name>
</gene>
<evidence type="ECO:0000313" key="3">
    <source>
        <dbReference type="EMBL" id="PWT47895.1"/>
    </source>
</evidence>
<evidence type="ECO:0000313" key="4">
    <source>
        <dbReference type="Proteomes" id="UP000245866"/>
    </source>
</evidence>
<comment type="caution">
    <text evidence="3">The sequence shown here is derived from an EMBL/GenBank/DDBJ whole genome shotgun (WGS) entry which is preliminary data.</text>
</comment>
<dbReference type="RefSeq" id="WP_134907194.1">
    <property type="nucleotide sequence ID" value="NZ_JAJAOX010000246.1"/>
</dbReference>
<dbReference type="Pfam" id="PF06543">
    <property type="entry name" value="Lac_bphage_repr"/>
    <property type="match status" value="1"/>
</dbReference>